<reference evidence="3 4" key="1">
    <citation type="submission" date="2019-04" db="EMBL/GenBank/DDBJ databases">
        <authorList>
            <person name="Li M."/>
        </authorList>
    </citation>
    <scope>NUCLEOTIDE SEQUENCE [LARGE SCALE GENOMIC DNA]</scope>
    <source>
        <strain evidence="3 4">LAM1902</strain>
    </source>
</reference>
<keyword evidence="1" id="KW-0472">Membrane</keyword>
<evidence type="ECO:0000256" key="2">
    <source>
        <dbReference type="SAM" id="SignalP"/>
    </source>
</evidence>
<evidence type="ECO:0000313" key="3">
    <source>
        <dbReference type="EMBL" id="TLX73613.1"/>
    </source>
</evidence>
<dbReference type="Proteomes" id="UP000306635">
    <property type="component" value="Unassembled WGS sequence"/>
</dbReference>
<accession>A0A5R9QU83</accession>
<name>A0A5R9QU83_9PSED</name>
<feature type="transmembrane region" description="Helical" evidence="1">
    <location>
        <begin position="300"/>
        <end position="320"/>
    </location>
</feature>
<gene>
    <name evidence="3" type="ORF">FAS41_20680</name>
</gene>
<evidence type="ECO:0000313" key="4">
    <source>
        <dbReference type="Proteomes" id="UP000306635"/>
    </source>
</evidence>
<feature type="chain" id="PRO_5024368706" evidence="2">
    <location>
        <begin position="22"/>
        <end position="443"/>
    </location>
</feature>
<keyword evidence="2" id="KW-0732">Signal</keyword>
<comment type="caution">
    <text evidence="3">The sequence shown here is derived from an EMBL/GenBank/DDBJ whole genome shotgun (WGS) entry which is preliminary data.</text>
</comment>
<dbReference type="AlphaFoldDB" id="A0A5R9QU83"/>
<dbReference type="OrthoDB" id="5293418at2"/>
<dbReference type="EMBL" id="SWDV01000028">
    <property type="protein sequence ID" value="TLX73613.1"/>
    <property type="molecule type" value="Genomic_DNA"/>
</dbReference>
<feature type="signal peptide" evidence="2">
    <location>
        <begin position="1"/>
        <end position="21"/>
    </location>
</feature>
<organism evidence="3 4">
    <name type="scientific">Pseudomonas nicosulfuronedens</name>
    <dbReference type="NCBI Taxonomy" id="2571105"/>
    <lineage>
        <taxon>Bacteria</taxon>
        <taxon>Pseudomonadati</taxon>
        <taxon>Pseudomonadota</taxon>
        <taxon>Gammaproteobacteria</taxon>
        <taxon>Pseudomonadales</taxon>
        <taxon>Pseudomonadaceae</taxon>
        <taxon>Pseudomonas</taxon>
    </lineage>
</organism>
<dbReference type="PANTHER" id="PTHR40940">
    <property type="entry name" value="PROTEIN BATD-RELATED"/>
    <property type="match status" value="1"/>
</dbReference>
<evidence type="ECO:0000256" key="1">
    <source>
        <dbReference type="SAM" id="Phobius"/>
    </source>
</evidence>
<dbReference type="PANTHER" id="PTHR40940:SF1">
    <property type="entry name" value="PROTEIN BATD"/>
    <property type="match status" value="1"/>
</dbReference>
<protein>
    <submittedName>
        <fullName evidence="3">Protein BatD</fullName>
    </submittedName>
</protein>
<dbReference type="InterPro" id="IPR025738">
    <property type="entry name" value="BatD"/>
</dbReference>
<sequence length="443" mass="47709">MRRLVLLLLLLPLFLPLPARAAEPEVKVRTRLLPADSVLVGGTLTLQVDLLVDTWFSQPPELPKLTLDGAVVSEANGEATHLNEQIEGKAFFGLRFNYQITPQKAQEFVVPALNIGLQPGQASAPVTVQTPVQHFSARPPAGGSAGDDQRLVATAVTFTQTLQASHDPLRVGDSVTRHLRVEAEGAQAMLIPPPLFAEVPGLKRYVQSPTVKPLSDGRGGVTGGMREDAVTYVVTREGEFVLPAIELQWWQAGSGAQQASAVPLLKVSASGNASYQAPFSISDDLRELGRRTQVRIAGHWLALAATLVLLAALAYAVYAWGGPLRAAARAAFERRRQAWRDSPAFAWRQVRQQLKGEPPQVGALYLWLRRTNGCREMSAAIPEHAVKAVNPLLAFLKARYGRPGAQPGTGPGPLIQALPAIQRELGQGKPTSLPAHALKPLNP</sequence>
<proteinExistence type="predicted"/>
<keyword evidence="1" id="KW-1133">Transmembrane helix</keyword>
<keyword evidence="4" id="KW-1185">Reference proteome</keyword>
<dbReference type="RefSeq" id="WP_138525312.1">
    <property type="nucleotide sequence ID" value="NZ_JAOCBK010000005.1"/>
</dbReference>
<keyword evidence="1" id="KW-0812">Transmembrane</keyword>